<evidence type="ECO:0000313" key="2">
    <source>
        <dbReference type="Proteomes" id="UP000548726"/>
    </source>
</evidence>
<dbReference type="Proteomes" id="UP000548726">
    <property type="component" value="Unassembled WGS sequence"/>
</dbReference>
<dbReference type="AlphaFoldDB" id="A0A6V8I4V4"/>
<name>A0A6V8I4V4_9PROT</name>
<proteinExistence type="predicted"/>
<protein>
    <submittedName>
        <fullName evidence="1">Uncharacterized protein</fullName>
    </submittedName>
</protein>
<dbReference type="EMBL" id="BLJP01000001">
    <property type="protein sequence ID" value="GFE92599.1"/>
    <property type="molecule type" value="Genomic_DNA"/>
</dbReference>
<reference evidence="1 2" key="1">
    <citation type="journal article" date="2020" name="Cell Rep.">
        <title>Local necrotic cells trigger systemic immune activation via gut microbiome dysbiosis in Drosophila.</title>
        <authorList>
            <person name="Kosakamoto H."/>
            <person name="Yamauchi T."/>
            <person name="Akuzawa-Tokita Y."/>
            <person name="Nishimura K."/>
            <person name="Soga T."/>
            <person name="Murakami T."/>
            <person name="Mori H."/>
            <person name="Yamamoto K."/>
            <person name="Miyazaki R."/>
            <person name="Koto A."/>
            <person name="Miura M."/>
            <person name="Obata F."/>
        </authorList>
    </citation>
    <scope>NUCLEOTIDE SEQUENCE [LARGE SCALE GENOMIC DNA]</scope>
    <source>
        <strain evidence="1 2">Ai</strain>
    </source>
</reference>
<evidence type="ECO:0000313" key="1">
    <source>
        <dbReference type="EMBL" id="GFE92599.1"/>
    </source>
</evidence>
<gene>
    <name evidence="1" type="ORF">DmAi_06580</name>
</gene>
<accession>A0A6V8I4V4</accession>
<sequence length="142" mass="16181">MRSRSVHVIPQSDTRSLDGFVAGLESLIKNHVKDHYDIENLHISLALDQEETPLSRAGNLKISFKMKEPIILERPLSVVYCNGFWYGTVVLPEQPRSIVIKRSDESSFLNEYLDSLLSEILSALDFIAGHLDWSIPPKDRFD</sequence>
<keyword evidence="2" id="KW-1185">Reference proteome</keyword>
<dbReference type="RefSeq" id="WP_086655162.1">
    <property type="nucleotide sequence ID" value="NZ_JOPC01000016.1"/>
</dbReference>
<organism evidence="1 2">
    <name type="scientific">Acetobacter persici</name>
    <dbReference type="NCBI Taxonomy" id="1076596"/>
    <lineage>
        <taxon>Bacteria</taxon>
        <taxon>Pseudomonadati</taxon>
        <taxon>Pseudomonadota</taxon>
        <taxon>Alphaproteobacteria</taxon>
        <taxon>Acetobacterales</taxon>
        <taxon>Acetobacteraceae</taxon>
        <taxon>Acetobacter</taxon>
    </lineage>
</organism>
<comment type="caution">
    <text evidence="1">The sequence shown here is derived from an EMBL/GenBank/DDBJ whole genome shotgun (WGS) entry which is preliminary data.</text>
</comment>